<evidence type="ECO:0000313" key="17">
    <source>
        <dbReference type="EMBL" id="VFK17220.1"/>
    </source>
</evidence>
<keyword evidence="6 15" id="KW-0812">Transmembrane</keyword>
<feature type="binding site" description="covalent" evidence="13">
    <location>
        <position position="76"/>
    </location>
    <ligand>
        <name>heme</name>
        <dbReference type="ChEBI" id="CHEBI:30413"/>
        <label>2</label>
    </ligand>
</feature>
<gene>
    <name evidence="17" type="ORF">BECKLPF1236B_GA0070989_11127</name>
</gene>
<feature type="binding site" description="axial binding residue" evidence="14">
    <location>
        <position position="177"/>
    </location>
    <ligand>
        <name>heme</name>
        <dbReference type="ChEBI" id="CHEBI:30413"/>
        <label>2</label>
    </ligand>
    <ligandPart>
        <name>Fe</name>
        <dbReference type="ChEBI" id="CHEBI:18248"/>
    </ligandPart>
</feature>
<name>A0A450WJL2_9GAMM</name>
<feature type="binding site" evidence="13">
    <location>
        <position position="98"/>
    </location>
    <ligand>
        <name>a menaquinol</name>
        <dbReference type="ChEBI" id="CHEBI:18151"/>
    </ligand>
</feature>
<dbReference type="PANTHER" id="PTHR30333">
    <property type="entry name" value="CYTOCHROME C-TYPE PROTEIN"/>
    <property type="match status" value="1"/>
</dbReference>
<keyword evidence="3 12" id="KW-0813">Transport</keyword>
<evidence type="ECO:0000256" key="1">
    <source>
        <dbReference type="ARBA" id="ARBA00004162"/>
    </source>
</evidence>
<evidence type="ECO:0000256" key="5">
    <source>
        <dbReference type="ARBA" id="ARBA00022617"/>
    </source>
</evidence>
<dbReference type="InterPro" id="IPR036280">
    <property type="entry name" value="Multihaem_cyt_sf"/>
</dbReference>
<dbReference type="Pfam" id="PF03264">
    <property type="entry name" value="Cytochrom_NNT"/>
    <property type="match status" value="1"/>
</dbReference>
<evidence type="ECO:0000256" key="14">
    <source>
        <dbReference type="PIRSR" id="PIRSR000013-2"/>
    </source>
</evidence>
<dbReference type="PIRSF" id="PIRSF000013">
    <property type="entry name" value="4_hem_cytochrm_NapC"/>
    <property type="match status" value="1"/>
</dbReference>
<feature type="binding site" description="covalent" evidence="13">
    <location>
        <position position="46"/>
    </location>
    <ligand>
        <name>heme</name>
        <dbReference type="ChEBI" id="CHEBI:30413"/>
        <label>1</label>
    </ligand>
</feature>
<dbReference type="GO" id="GO:0005886">
    <property type="term" value="C:plasma membrane"/>
    <property type="evidence" value="ECO:0007669"/>
    <property type="project" value="UniProtKB-SubCell"/>
</dbReference>
<keyword evidence="8 12" id="KW-0249">Electron transport</keyword>
<comment type="PTM">
    <text evidence="12">Binds 4 heme groups per subunit.</text>
</comment>
<dbReference type="GO" id="GO:0020037">
    <property type="term" value="F:heme binding"/>
    <property type="evidence" value="ECO:0007669"/>
    <property type="project" value="InterPro"/>
</dbReference>
<dbReference type="InterPro" id="IPR005126">
    <property type="entry name" value="NapC/NirT_cyt_c_N"/>
</dbReference>
<feature type="domain" description="NapC/NirT cytochrome c N-terminal" evidence="16">
    <location>
        <begin position="11"/>
        <end position="180"/>
    </location>
</feature>
<feature type="binding site" description="covalent" evidence="13">
    <location>
        <position position="171"/>
    </location>
    <ligand>
        <name>heme</name>
        <dbReference type="ChEBI" id="CHEBI:30413"/>
        <label>4</label>
    </ligand>
</feature>
<proteinExistence type="inferred from homology"/>
<dbReference type="AlphaFoldDB" id="A0A450WJL2"/>
<dbReference type="InterPro" id="IPR051174">
    <property type="entry name" value="Cytochrome_c-type_ET"/>
</dbReference>
<dbReference type="GO" id="GO:0046872">
    <property type="term" value="F:metal ion binding"/>
    <property type="evidence" value="ECO:0007669"/>
    <property type="project" value="UniProtKB-KW"/>
</dbReference>
<reference evidence="17" key="1">
    <citation type="submission" date="2019-02" db="EMBL/GenBank/DDBJ databases">
        <authorList>
            <person name="Gruber-Vodicka R. H."/>
            <person name="Seah K. B. B."/>
        </authorList>
    </citation>
    <scope>NUCLEOTIDE SEQUENCE</scope>
    <source>
        <strain evidence="17">BECK_S313</strain>
    </source>
</reference>
<dbReference type="SUPFAM" id="SSF48695">
    <property type="entry name" value="Multiheme cytochromes"/>
    <property type="match status" value="1"/>
</dbReference>
<keyword evidence="9 15" id="KW-1133">Transmembrane helix</keyword>
<comment type="similarity">
    <text evidence="2">Belongs to the NapC/NirT/NrfH family.</text>
</comment>
<dbReference type="InterPro" id="IPR038266">
    <property type="entry name" value="NapC/NirT_cytc_sf"/>
</dbReference>
<feature type="binding site" description="axial binding residue" evidence="14">
    <location>
        <position position="140"/>
    </location>
    <ligand>
        <name>heme</name>
        <dbReference type="ChEBI" id="CHEBI:30413"/>
        <label>3</label>
    </ligand>
    <ligandPart>
        <name>Fe</name>
        <dbReference type="ChEBI" id="CHEBI:18248"/>
    </ligandPart>
</feature>
<evidence type="ECO:0000259" key="16">
    <source>
        <dbReference type="Pfam" id="PF03264"/>
    </source>
</evidence>
<sequence>MNTEKKVGRRRKSVMVLAAGMVVGAIVWGGFDFVLMGEGTNREDFCISCHELRQTVYREYLDTSHNTNRTGVRATCPDCHVPKGWLAKLRRKVLASNDVYHHLLGTIDTPEKFEARRLLLAERVWKEMKESDSRECRSCHDADAMDYVQQGWRSMDEHTRGFGSGKTCIDCHKGIAHKLPYGYSD</sequence>
<dbReference type="GO" id="GO:0009055">
    <property type="term" value="F:electron transfer activity"/>
    <property type="evidence" value="ECO:0007669"/>
    <property type="project" value="TreeGrafter"/>
</dbReference>
<keyword evidence="5 12" id="KW-0349">Heme</keyword>
<evidence type="ECO:0000256" key="6">
    <source>
        <dbReference type="ARBA" id="ARBA00022692"/>
    </source>
</evidence>
<feature type="binding site" description="axial binding residue" evidence="14">
    <location>
        <position position="98"/>
    </location>
    <ligand>
        <name>heme</name>
        <dbReference type="ChEBI" id="CHEBI:30413"/>
        <label>1</label>
    </ligand>
    <ligandPart>
        <name>Fe</name>
        <dbReference type="ChEBI" id="CHEBI:18248"/>
    </ligandPart>
</feature>
<dbReference type="GO" id="GO:0019333">
    <property type="term" value="P:denitrification pathway"/>
    <property type="evidence" value="ECO:0007669"/>
    <property type="project" value="InterPro"/>
</dbReference>
<feature type="binding site" description="covalent" evidence="13">
    <location>
        <position position="136"/>
    </location>
    <ligand>
        <name>heme</name>
        <dbReference type="ChEBI" id="CHEBI:30413"/>
        <label>4</label>
    </ligand>
</feature>
<accession>A0A450WJL2</accession>
<feature type="binding site" description="covalent" evidence="13">
    <location>
        <position position="139"/>
    </location>
    <ligand>
        <name>heme</name>
        <dbReference type="ChEBI" id="CHEBI:30413"/>
        <label>4</label>
    </ligand>
</feature>
<comment type="cofactor">
    <cofactor evidence="13">
        <name>heme</name>
        <dbReference type="ChEBI" id="CHEBI:30413"/>
    </cofactor>
    <text evidence="13">Binds 4 heme groups per subunit.</text>
</comment>
<evidence type="ECO:0000256" key="8">
    <source>
        <dbReference type="ARBA" id="ARBA00022982"/>
    </source>
</evidence>
<organism evidence="17">
    <name type="scientific">Candidatus Kentrum sp. LPFa</name>
    <dbReference type="NCBI Taxonomy" id="2126335"/>
    <lineage>
        <taxon>Bacteria</taxon>
        <taxon>Pseudomonadati</taxon>
        <taxon>Pseudomonadota</taxon>
        <taxon>Gammaproteobacteria</taxon>
        <taxon>Candidatus Kentrum</taxon>
    </lineage>
</organism>
<dbReference type="InterPro" id="IPR024717">
    <property type="entry name" value="NapC/NirT/NrfH"/>
</dbReference>
<evidence type="ECO:0000256" key="13">
    <source>
        <dbReference type="PIRSR" id="PIRSR000013-1"/>
    </source>
</evidence>
<keyword evidence="4" id="KW-1003">Cell membrane</keyword>
<evidence type="ECO:0000256" key="11">
    <source>
        <dbReference type="ARBA" id="ARBA00023136"/>
    </source>
</evidence>
<feature type="binding site" description="covalent" evidence="13">
    <location>
        <position position="49"/>
    </location>
    <ligand>
        <name>heme</name>
        <dbReference type="ChEBI" id="CHEBI:30413"/>
        <label>1</label>
    </ligand>
</feature>
<evidence type="ECO:0000256" key="15">
    <source>
        <dbReference type="SAM" id="Phobius"/>
    </source>
</evidence>
<evidence type="ECO:0000256" key="7">
    <source>
        <dbReference type="ARBA" id="ARBA00022723"/>
    </source>
</evidence>
<keyword evidence="10 12" id="KW-0408">Iron</keyword>
<evidence type="ECO:0000256" key="2">
    <source>
        <dbReference type="ARBA" id="ARBA00007395"/>
    </source>
</evidence>
<feature type="binding site" description="covalent" evidence="13">
    <location>
        <position position="168"/>
    </location>
    <ligand>
        <name>heme</name>
        <dbReference type="ChEBI" id="CHEBI:30413"/>
        <label>4</label>
    </ligand>
</feature>
<feature type="binding site" description="covalent" evidence="13">
    <location>
        <position position="79"/>
    </location>
    <ligand>
        <name>heme</name>
        <dbReference type="ChEBI" id="CHEBI:30413"/>
        <label>2</label>
    </ligand>
</feature>
<evidence type="ECO:0000256" key="10">
    <source>
        <dbReference type="ARBA" id="ARBA00023004"/>
    </source>
</evidence>
<feature type="transmembrane region" description="Helical" evidence="15">
    <location>
        <begin position="12"/>
        <end position="31"/>
    </location>
</feature>
<evidence type="ECO:0000256" key="9">
    <source>
        <dbReference type="ARBA" id="ARBA00022989"/>
    </source>
</evidence>
<comment type="subcellular location">
    <subcellularLocation>
        <location evidence="1">Cell membrane</location>
        <topology evidence="1">Single-pass membrane protein</topology>
    </subcellularLocation>
</comment>
<dbReference type="EMBL" id="CAADFK010000112">
    <property type="protein sequence ID" value="VFK17220.1"/>
    <property type="molecule type" value="Genomic_DNA"/>
</dbReference>
<protein>
    <recommendedName>
        <fullName evidence="12">Cytochrome c-type protein</fullName>
    </recommendedName>
</protein>
<dbReference type="FunFam" id="1.10.3820.10:FF:000001">
    <property type="entry name" value="Cytochrome c-type protein"/>
    <property type="match status" value="1"/>
</dbReference>
<evidence type="ECO:0000256" key="12">
    <source>
        <dbReference type="PIRNR" id="PIRNR000013"/>
    </source>
</evidence>
<feature type="binding site" description="axial binding residue" evidence="14">
    <location>
        <position position="80"/>
    </location>
    <ligand>
        <name>heme</name>
        <dbReference type="ChEBI" id="CHEBI:30413"/>
        <label>2</label>
    </ligand>
    <ligandPart>
        <name>Fe</name>
        <dbReference type="ChEBI" id="CHEBI:18248"/>
    </ligandPart>
</feature>
<keyword evidence="7 12" id="KW-0479">Metal-binding</keyword>
<evidence type="ECO:0000256" key="4">
    <source>
        <dbReference type="ARBA" id="ARBA00022475"/>
    </source>
</evidence>
<dbReference type="GO" id="GO:0009061">
    <property type="term" value="P:anaerobic respiration"/>
    <property type="evidence" value="ECO:0007669"/>
    <property type="project" value="TreeGrafter"/>
</dbReference>
<dbReference type="Gene3D" id="1.10.3820.10">
    <property type="entry name" value="Di-heme elbow motif domain"/>
    <property type="match status" value="1"/>
</dbReference>
<keyword evidence="11 15" id="KW-0472">Membrane</keyword>
<dbReference type="PANTHER" id="PTHR30333:SF1">
    <property type="entry name" value="CYTOCHROME C-TYPE PROTEIN NAPC"/>
    <property type="match status" value="1"/>
</dbReference>
<evidence type="ECO:0000256" key="3">
    <source>
        <dbReference type="ARBA" id="ARBA00022448"/>
    </source>
</evidence>
<feature type="binding site" description="axial binding residue" evidence="14">
    <location>
        <position position="172"/>
    </location>
    <ligand>
        <name>heme</name>
        <dbReference type="ChEBI" id="CHEBI:30413"/>
        <label>4</label>
    </ligand>
    <ligandPart>
        <name>Fe</name>
        <dbReference type="ChEBI" id="CHEBI:18248"/>
    </ligandPart>
</feature>